<comment type="subcellular location">
    <subcellularLocation>
        <location evidence="1">Cell membrane</location>
        <topology evidence="1">Multi-pass membrane protein</topology>
    </subcellularLocation>
</comment>
<dbReference type="GO" id="GO:0006783">
    <property type="term" value="P:heme biosynthetic process"/>
    <property type="evidence" value="ECO:0007669"/>
    <property type="project" value="UniProtKB-KW"/>
</dbReference>
<dbReference type="EMBL" id="UOFR01000070">
    <property type="protein sequence ID" value="VAW99816.1"/>
    <property type="molecule type" value="Genomic_DNA"/>
</dbReference>
<evidence type="ECO:0000256" key="2">
    <source>
        <dbReference type="ARBA" id="ARBA00004919"/>
    </source>
</evidence>
<feature type="transmembrane region" description="Helical" evidence="11">
    <location>
        <begin position="256"/>
        <end position="275"/>
    </location>
</feature>
<dbReference type="Pfam" id="PF01040">
    <property type="entry name" value="UbiA"/>
    <property type="match status" value="1"/>
</dbReference>
<dbReference type="GO" id="GO:0008495">
    <property type="term" value="F:protoheme IX farnesyltransferase activity"/>
    <property type="evidence" value="ECO:0007669"/>
    <property type="project" value="InterPro"/>
</dbReference>
<keyword evidence="4 12" id="KW-0808">Transferase</keyword>
<protein>
    <recommendedName>
        <fullName evidence="9">Protoheme IX farnesyltransferase</fullName>
    </recommendedName>
    <alternativeName>
        <fullName evidence="10">Heme B farnesyltransferase</fullName>
    </alternativeName>
</protein>
<dbReference type="InterPro" id="IPR006369">
    <property type="entry name" value="Protohaem_IX_farnesylTrfase"/>
</dbReference>
<proteinExistence type="inferred from homology"/>
<feature type="transmembrane region" description="Helical" evidence="11">
    <location>
        <begin position="188"/>
        <end position="207"/>
    </location>
</feature>
<dbReference type="HAMAP" id="MF_00154">
    <property type="entry name" value="CyoE_CtaB"/>
    <property type="match status" value="1"/>
</dbReference>
<evidence type="ECO:0000256" key="5">
    <source>
        <dbReference type="ARBA" id="ARBA00022692"/>
    </source>
</evidence>
<dbReference type="AlphaFoldDB" id="A0A3B1B436"/>
<evidence type="ECO:0000256" key="11">
    <source>
        <dbReference type="SAM" id="Phobius"/>
    </source>
</evidence>
<feature type="transmembrane region" description="Helical" evidence="11">
    <location>
        <begin position="287"/>
        <end position="308"/>
    </location>
</feature>
<keyword evidence="5 11" id="KW-0812">Transmembrane</keyword>
<evidence type="ECO:0000313" key="12">
    <source>
        <dbReference type="EMBL" id="VAW99816.1"/>
    </source>
</evidence>
<feature type="transmembrane region" description="Helical" evidence="11">
    <location>
        <begin position="63"/>
        <end position="84"/>
    </location>
</feature>
<keyword evidence="3" id="KW-1003">Cell membrane</keyword>
<feature type="transmembrane region" description="Helical" evidence="11">
    <location>
        <begin position="38"/>
        <end position="57"/>
    </location>
</feature>
<sequence>MTEQVDKPAETLANETASNSVGWSIDWRDYYDLCKPKVVGLIIFTAIVGMLLAVPGLPDIAAFIYGILGIGLASASAAAINQIVDQKVDADMQRTQQRPIPQGNLSNRHALIFAFTIGTIAMLILVFLVNILTAVLTFLSLIGYAVIYTMFLKRATPQNIVIGGAAGAAPPVLGWTAMTGAIDPNSLWLFLIIFAWTPPHFWALAIHRRDEYAKVDIPMLPVTHGVDFTRLHVLLYTIILIIVTIFPYLVQMTGEVYLLAVLVLDGIFLFYVLKLQKSLKDGIAMKTFGFSIIYLMLLFAVLLIDHYIPYTN</sequence>
<feature type="transmembrane region" description="Helical" evidence="11">
    <location>
        <begin position="159"/>
        <end position="182"/>
    </location>
</feature>
<feature type="transmembrane region" description="Helical" evidence="11">
    <location>
        <begin position="131"/>
        <end position="152"/>
    </location>
</feature>
<feature type="transmembrane region" description="Helical" evidence="11">
    <location>
        <begin position="105"/>
        <end position="125"/>
    </location>
</feature>
<comment type="pathway">
    <text evidence="2">Porphyrin-containing compound metabolism; heme O biosynthesis; heme O from protoheme: step 1/1.</text>
</comment>
<dbReference type="NCBIfam" id="NF003349">
    <property type="entry name" value="PRK04375.1-2"/>
    <property type="match status" value="1"/>
</dbReference>
<dbReference type="Gene3D" id="1.10.357.140">
    <property type="entry name" value="UbiA prenyltransferase"/>
    <property type="match status" value="1"/>
</dbReference>
<accession>A0A3B1B436</accession>
<dbReference type="InterPro" id="IPR044878">
    <property type="entry name" value="UbiA_sf"/>
</dbReference>
<name>A0A3B1B436_9ZZZZ</name>
<evidence type="ECO:0000256" key="7">
    <source>
        <dbReference type="ARBA" id="ARBA00023133"/>
    </source>
</evidence>
<dbReference type="GO" id="GO:0005886">
    <property type="term" value="C:plasma membrane"/>
    <property type="evidence" value="ECO:0007669"/>
    <property type="project" value="UniProtKB-SubCell"/>
</dbReference>
<reference evidence="12" key="1">
    <citation type="submission" date="2018-06" db="EMBL/GenBank/DDBJ databases">
        <authorList>
            <person name="Zhirakovskaya E."/>
        </authorList>
    </citation>
    <scope>NUCLEOTIDE SEQUENCE</scope>
</reference>
<dbReference type="FunFam" id="1.10.357.140:FF:000001">
    <property type="entry name" value="Protoheme IX farnesyltransferase"/>
    <property type="match status" value="1"/>
</dbReference>
<dbReference type="PANTHER" id="PTHR43448:SF7">
    <property type="entry name" value="4-HYDROXYBENZOATE SOLANESYLTRANSFERASE"/>
    <property type="match status" value="1"/>
</dbReference>
<feature type="transmembrane region" description="Helical" evidence="11">
    <location>
        <begin position="228"/>
        <end position="250"/>
    </location>
</feature>
<organism evidence="12">
    <name type="scientific">hydrothermal vent metagenome</name>
    <dbReference type="NCBI Taxonomy" id="652676"/>
    <lineage>
        <taxon>unclassified sequences</taxon>
        <taxon>metagenomes</taxon>
        <taxon>ecological metagenomes</taxon>
    </lineage>
</organism>
<keyword evidence="6 11" id="KW-1133">Transmembrane helix</keyword>
<dbReference type="CDD" id="cd13957">
    <property type="entry name" value="PT_UbiA_Cox10"/>
    <property type="match status" value="1"/>
</dbReference>
<evidence type="ECO:0000256" key="6">
    <source>
        <dbReference type="ARBA" id="ARBA00022989"/>
    </source>
</evidence>
<dbReference type="NCBIfam" id="TIGR01473">
    <property type="entry name" value="cyoE_ctaB"/>
    <property type="match status" value="1"/>
</dbReference>
<dbReference type="InterPro" id="IPR000537">
    <property type="entry name" value="UbiA_prenyltransferase"/>
</dbReference>
<evidence type="ECO:0000256" key="3">
    <source>
        <dbReference type="ARBA" id="ARBA00022475"/>
    </source>
</evidence>
<evidence type="ECO:0000256" key="4">
    <source>
        <dbReference type="ARBA" id="ARBA00022679"/>
    </source>
</evidence>
<evidence type="ECO:0000256" key="8">
    <source>
        <dbReference type="ARBA" id="ARBA00023136"/>
    </source>
</evidence>
<keyword evidence="7" id="KW-0350">Heme biosynthesis</keyword>
<keyword evidence="8 11" id="KW-0472">Membrane</keyword>
<evidence type="ECO:0000256" key="9">
    <source>
        <dbReference type="ARBA" id="ARBA00040810"/>
    </source>
</evidence>
<evidence type="ECO:0000256" key="1">
    <source>
        <dbReference type="ARBA" id="ARBA00004651"/>
    </source>
</evidence>
<evidence type="ECO:0000256" key="10">
    <source>
        <dbReference type="ARBA" id="ARBA00042475"/>
    </source>
</evidence>
<dbReference type="PANTHER" id="PTHR43448">
    <property type="entry name" value="PROTOHEME IX FARNESYLTRANSFERASE, MITOCHONDRIAL"/>
    <property type="match status" value="1"/>
</dbReference>
<gene>
    <name evidence="12" type="ORF">MNBD_GAMMA21-2353</name>
</gene>